<dbReference type="AlphaFoldDB" id="A0A1Q5PB70"/>
<proteinExistence type="predicted"/>
<organism evidence="1 2">
    <name type="scientific">Pontibacter flavimaris</name>
    <dbReference type="NCBI Taxonomy" id="1797110"/>
    <lineage>
        <taxon>Bacteria</taxon>
        <taxon>Pseudomonadati</taxon>
        <taxon>Bacteroidota</taxon>
        <taxon>Cytophagia</taxon>
        <taxon>Cytophagales</taxon>
        <taxon>Hymenobacteraceae</taxon>
        <taxon>Pontibacter</taxon>
    </lineage>
</organism>
<accession>A0A1Q5PB70</accession>
<name>A0A1Q5PB70_9BACT</name>
<dbReference type="OrthoDB" id="848726at2"/>
<evidence type="ECO:0000313" key="2">
    <source>
        <dbReference type="Proteomes" id="UP000186551"/>
    </source>
</evidence>
<reference evidence="1 2" key="1">
    <citation type="submission" date="2016-03" db="EMBL/GenBank/DDBJ databases">
        <title>Genome sequence of Pontibacter sp. nov., of the family cytophagaceae, isolated from marine sediment of the Yellow Sea, China.</title>
        <authorList>
            <person name="Zhang G."/>
            <person name="Zhang R."/>
        </authorList>
    </citation>
    <scope>NUCLEOTIDE SEQUENCE [LARGE SCALE GENOMIC DNA]</scope>
    <source>
        <strain evidence="1 2">S10-8</strain>
    </source>
</reference>
<keyword evidence="2" id="KW-1185">Reference proteome</keyword>
<dbReference type="Proteomes" id="UP000186551">
    <property type="component" value="Unassembled WGS sequence"/>
</dbReference>
<gene>
    <name evidence="1" type="ORF">A3841_02645</name>
</gene>
<evidence type="ECO:0000313" key="1">
    <source>
        <dbReference type="EMBL" id="OKL39476.1"/>
    </source>
</evidence>
<evidence type="ECO:0008006" key="3">
    <source>
        <dbReference type="Google" id="ProtNLM"/>
    </source>
</evidence>
<protein>
    <recommendedName>
        <fullName evidence="3">Lipoprotein</fullName>
    </recommendedName>
</protein>
<dbReference type="EMBL" id="LVWA01000009">
    <property type="protein sequence ID" value="OKL39476.1"/>
    <property type="molecule type" value="Genomic_DNA"/>
</dbReference>
<dbReference type="PROSITE" id="PS51257">
    <property type="entry name" value="PROKAR_LIPOPROTEIN"/>
    <property type="match status" value="1"/>
</dbReference>
<dbReference type="STRING" id="1797110.A3841_02645"/>
<comment type="caution">
    <text evidence="1">The sequence shown here is derived from an EMBL/GenBank/DDBJ whole genome shotgun (WGS) entry which is preliminary data.</text>
</comment>
<dbReference type="RefSeq" id="WP_073853415.1">
    <property type="nucleotide sequence ID" value="NZ_LVWA01000009.1"/>
</dbReference>
<sequence>MRHFLLSFFIPLLLVSCNKKELEEIEPAPPVIWEVHDYFLHNQRYISNLYSSDDKLQVMGMHLFSTISLEGGKEDVKHYVHPFQNVSHHKHPMNSKVFGGTDGDYLRFKTVSDPVLSGSGLLIEVATLDPLFREFSLIMSYSNESFAISENNVALVPYNFYNEETGRHSLRYLLVKLAVEKDVHNNDKLVLEETRILTPAEQGGVVRHMRSHQDNFYVATDWGFYKFSKEGEISFQMPHQIAYTSFDHKGEIYAFARHGTRQTHGLFRYGSGQSWSMDAQIGNSAEMLAYHAISDELLLASYNSQIFEVELGVDKLIVRELDNTGLEGHYITSIAMVKDKVYIGTHSGLFSKAAEHLLTYKEEEK</sequence>